<dbReference type="AlphaFoldDB" id="A0A2M7YG03"/>
<accession>A0A2M7YG03</accession>
<protein>
    <submittedName>
        <fullName evidence="1">3-deoxy-D-manno-octulosonate 8-phosphate phosphatase</fullName>
        <ecNumber evidence="1">3.1.3.45</ecNumber>
    </submittedName>
</protein>
<sequence length="50" mass="5557">MNTNKRKLKERAKRIKLFLTDVDGVLTDGSLVYGDNGMEIKLFNATDGIG</sequence>
<name>A0A2M7YG03_9BACT</name>
<dbReference type="EC" id="3.1.3.45" evidence="1"/>
<feature type="non-terminal residue" evidence="1">
    <location>
        <position position="50"/>
    </location>
</feature>
<proteinExistence type="predicted"/>
<evidence type="ECO:0000313" key="1">
    <source>
        <dbReference type="EMBL" id="PJA61903.1"/>
    </source>
</evidence>
<dbReference type="Gene3D" id="3.40.50.1000">
    <property type="entry name" value="HAD superfamily/HAD-like"/>
    <property type="match status" value="1"/>
</dbReference>
<gene>
    <name evidence="1" type="ORF">CO162_03850</name>
</gene>
<comment type="caution">
    <text evidence="1">The sequence shown here is derived from an EMBL/GenBank/DDBJ whole genome shotgun (WGS) entry which is preliminary data.</text>
</comment>
<dbReference type="SUPFAM" id="SSF56784">
    <property type="entry name" value="HAD-like"/>
    <property type="match status" value="1"/>
</dbReference>
<reference evidence="2" key="1">
    <citation type="submission" date="2017-09" db="EMBL/GenBank/DDBJ databases">
        <title>Depth-based differentiation of microbial function through sediment-hosted aquifers and enrichment of novel symbionts in the deep terrestrial subsurface.</title>
        <authorList>
            <person name="Probst A.J."/>
            <person name="Ladd B."/>
            <person name="Jarett J.K."/>
            <person name="Geller-Mcgrath D.E."/>
            <person name="Sieber C.M.K."/>
            <person name="Emerson J.B."/>
            <person name="Anantharaman K."/>
            <person name="Thomas B.C."/>
            <person name="Malmstrom R."/>
            <person name="Stieglmeier M."/>
            <person name="Klingl A."/>
            <person name="Woyke T."/>
            <person name="Ryan C.M."/>
            <person name="Banfield J.F."/>
        </authorList>
    </citation>
    <scope>NUCLEOTIDE SEQUENCE [LARGE SCALE GENOMIC DNA]</scope>
</reference>
<dbReference type="EMBL" id="PFWI01000130">
    <property type="protein sequence ID" value="PJA61903.1"/>
    <property type="molecule type" value="Genomic_DNA"/>
</dbReference>
<dbReference type="GO" id="GO:0019143">
    <property type="term" value="F:3-deoxy-manno-octulosonate-8-phosphatase activity"/>
    <property type="evidence" value="ECO:0007669"/>
    <property type="project" value="UniProtKB-EC"/>
</dbReference>
<organism evidence="1 2">
    <name type="scientific">bacterium (Candidatus Ratteibacteria) CG_4_9_14_3_um_filter_41_21</name>
    <dbReference type="NCBI Taxonomy" id="2014289"/>
    <lineage>
        <taxon>Bacteria</taxon>
        <taxon>Candidatus Ratteibacteria</taxon>
    </lineage>
</organism>
<keyword evidence="1" id="KW-0378">Hydrolase</keyword>
<dbReference type="Proteomes" id="UP000229213">
    <property type="component" value="Unassembled WGS sequence"/>
</dbReference>
<evidence type="ECO:0000313" key="2">
    <source>
        <dbReference type="Proteomes" id="UP000229213"/>
    </source>
</evidence>
<dbReference type="InterPro" id="IPR036412">
    <property type="entry name" value="HAD-like_sf"/>
</dbReference>
<dbReference type="InterPro" id="IPR023214">
    <property type="entry name" value="HAD_sf"/>
</dbReference>